<organism evidence="1 4">
    <name type="scientific">Burkholderia cepacia</name>
    <name type="common">Pseudomonas cepacia</name>
    <dbReference type="NCBI Taxonomy" id="292"/>
    <lineage>
        <taxon>Bacteria</taxon>
        <taxon>Pseudomonadati</taxon>
        <taxon>Pseudomonadota</taxon>
        <taxon>Betaproteobacteria</taxon>
        <taxon>Burkholderiales</taxon>
        <taxon>Burkholderiaceae</taxon>
        <taxon>Burkholderia</taxon>
        <taxon>Burkholderia cepacia complex</taxon>
    </lineage>
</organism>
<evidence type="ECO:0008006" key="5">
    <source>
        <dbReference type="Google" id="ProtNLM"/>
    </source>
</evidence>
<reference evidence="2 3" key="1">
    <citation type="submission" date="2018-06" db="EMBL/GenBank/DDBJ databases">
        <authorList>
            <consortium name="Pathogen Informatics"/>
            <person name="Doyle S."/>
        </authorList>
    </citation>
    <scope>NUCLEOTIDE SEQUENCE [LARGE SCALE GENOMIC DNA]</scope>
    <source>
        <strain evidence="2 3">NCTC10661</strain>
    </source>
</reference>
<reference evidence="1" key="2">
    <citation type="submission" date="2020-12" db="EMBL/GenBank/DDBJ databases">
        <title>Burkholderia cepacia complex in Mexico.</title>
        <authorList>
            <person name="Estrada P."/>
        </authorList>
    </citation>
    <scope>NUCLEOTIDE SEQUENCE</scope>
    <source>
        <strain evidence="1">871</strain>
    </source>
</reference>
<dbReference type="Proteomes" id="UP000250416">
    <property type="component" value="Unassembled WGS sequence"/>
</dbReference>
<dbReference type="RefSeq" id="WP_059676330.1">
    <property type="nucleotide sequence ID" value="NZ_CADDZZ010000006.1"/>
</dbReference>
<gene>
    <name evidence="1" type="ORF">JAO13_20035</name>
    <name evidence="2" type="ORF">NCTC10661_07203</name>
</gene>
<evidence type="ECO:0000313" key="3">
    <source>
        <dbReference type="Proteomes" id="UP000250416"/>
    </source>
</evidence>
<protein>
    <recommendedName>
        <fullName evidence="5">Transposase</fullName>
    </recommendedName>
</protein>
<sequence>MLLSTGKPKPVSDGGHRKFEMTYDAEKRTLTAAVCIEVELLDLHHINQFTGQAAVRRLGTFERRSPRHVGMDAAT</sequence>
<dbReference type="Proteomes" id="UP000645612">
    <property type="component" value="Unassembled WGS sequence"/>
</dbReference>
<name>A0A2X2PZY9_BURCE</name>
<dbReference type="AlphaFoldDB" id="A0A2X2PZY9"/>
<proteinExistence type="predicted"/>
<dbReference type="EMBL" id="UARD01000059">
    <property type="protein sequence ID" value="SQA61468.1"/>
    <property type="molecule type" value="Genomic_DNA"/>
</dbReference>
<evidence type="ECO:0000313" key="2">
    <source>
        <dbReference type="EMBL" id="SQA61468.1"/>
    </source>
</evidence>
<evidence type="ECO:0000313" key="1">
    <source>
        <dbReference type="EMBL" id="MBH9698729.1"/>
    </source>
</evidence>
<dbReference type="EMBL" id="JAEDXG010000018">
    <property type="protein sequence ID" value="MBH9698729.1"/>
    <property type="molecule type" value="Genomic_DNA"/>
</dbReference>
<accession>A0A2X2PZY9</accession>
<comment type="caution">
    <text evidence="1">The sequence shown here is derived from an EMBL/GenBank/DDBJ whole genome shotgun (WGS) entry which is preliminary data.</text>
</comment>
<evidence type="ECO:0000313" key="4">
    <source>
        <dbReference type="Proteomes" id="UP000645612"/>
    </source>
</evidence>